<dbReference type="InterPro" id="IPR036259">
    <property type="entry name" value="MFS_trans_sf"/>
</dbReference>
<keyword evidence="1" id="KW-0175">Coiled coil</keyword>
<evidence type="ECO:0000256" key="1">
    <source>
        <dbReference type="SAM" id="Coils"/>
    </source>
</evidence>
<dbReference type="GO" id="GO:0015293">
    <property type="term" value="F:symporter activity"/>
    <property type="evidence" value="ECO:0007669"/>
    <property type="project" value="InterPro"/>
</dbReference>
<name>A0A3A9ALY0_9FIRM</name>
<dbReference type="AlphaFoldDB" id="A0A3A9ALY0"/>
<feature type="transmembrane region" description="Helical" evidence="2">
    <location>
        <begin position="69"/>
        <end position="90"/>
    </location>
</feature>
<evidence type="ECO:0000256" key="2">
    <source>
        <dbReference type="SAM" id="Phobius"/>
    </source>
</evidence>
<feature type="transmembrane region" description="Helical" evidence="2">
    <location>
        <begin position="340"/>
        <end position="364"/>
    </location>
</feature>
<feature type="coiled-coil region" evidence="1">
    <location>
        <begin position="237"/>
        <end position="264"/>
    </location>
</feature>
<dbReference type="EMBL" id="RAYQ01000005">
    <property type="protein sequence ID" value="RKI92452.1"/>
    <property type="molecule type" value="Genomic_DNA"/>
</dbReference>
<feature type="transmembrane region" description="Helical" evidence="2">
    <location>
        <begin position="140"/>
        <end position="164"/>
    </location>
</feature>
<dbReference type="SUPFAM" id="SSF103473">
    <property type="entry name" value="MFS general substrate transporter"/>
    <property type="match status" value="1"/>
</dbReference>
<feature type="transmembrane region" description="Helical" evidence="2">
    <location>
        <begin position="310"/>
        <end position="328"/>
    </location>
</feature>
<dbReference type="PANTHER" id="PTHR11328">
    <property type="entry name" value="MAJOR FACILITATOR SUPERFAMILY DOMAIN-CONTAINING PROTEIN"/>
    <property type="match status" value="1"/>
</dbReference>
<keyword evidence="2" id="KW-0812">Transmembrane</keyword>
<feature type="transmembrane region" description="Helical" evidence="2">
    <location>
        <begin position="280"/>
        <end position="298"/>
    </location>
</feature>
<dbReference type="OrthoDB" id="9764596at2"/>
<proteinExistence type="predicted"/>
<evidence type="ECO:0000313" key="3">
    <source>
        <dbReference type="EMBL" id="RKI92452.1"/>
    </source>
</evidence>
<feature type="transmembrane region" description="Helical" evidence="2">
    <location>
        <begin position="409"/>
        <end position="429"/>
    </location>
</feature>
<feature type="transmembrane region" description="Helical" evidence="2">
    <location>
        <begin position="370"/>
        <end position="388"/>
    </location>
</feature>
<dbReference type="GO" id="GO:0008643">
    <property type="term" value="P:carbohydrate transport"/>
    <property type="evidence" value="ECO:0007669"/>
    <property type="project" value="InterPro"/>
</dbReference>
<protein>
    <submittedName>
        <fullName evidence="3">MFS transporter</fullName>
    </submittedName>
</protein>
<dbReference type="PANTHER" id="PTHR11328:SF24">
    <property type="entry name" value="MAJOR FACILITATOR SUPERFAMILY (MFS) PROFILE DOMAIN-CONTAINING PROTEIN"/>
    <property type="match status" value="1"/>
</dbReference>
<feature type="transmembrane region" description="Helical" evidence="2">
    <location>
        <begin position="456"/>
        <end position="475"/>
    </location>
</feature>
<dbReference type="InterPro" id="IPR039672">
    <property type="entry name" value="MFS_2"/>
</dbReference>
<organism evidence="3 4">
    <name type="scientific">Parablautia intestinalis</name>
    <dbReference type="NCBI Taxonomy" id="2320100"/>
    <lineage>
        <taxon>Bacteria</taxon>
        <taxon>Bacillati</taxon>
        <taxon>Bacillota</taxon>
        <taxon>Clostridia</taxon>
        <taxon>Lachnospirales</taxon>
        <taxon>Lachnospiraceae</taxon>
        <taxon>Parablautia</taxon>
    </lineage>
</organism>
<keyword evidence="4" id="KW-1185">Reference proteome</keyword>
<keyword evidence="2" id="KW-1133">Transmembrane helix</keyword>
<accession>A0A3A9ALY0</accession>
<feature type="transmembrane region" description="Helical" evidence="2">
    <location>
        <begin position="111"/>
        <end position="128"/>
    </location>
</feature>
<dbReference type="GO" id="GO:0005886">
    <property type="term" value="C:plasma membrane"/>
    <property type="evidence" value="ECO:0007669"/>
    <property type="project" value="TreeGrafter"/>
</dbReference>
<comment type="caution">
    <text evidence="3">The sequence shown here is derived from an EMBL/GenBank/DDBJ whole genome shotgun (WGS) entry which is preliminary data.</text>
</comment>
<feature type="transmembrane region" description="Helical" evidence="2">
    <location>
        <begin position="40"/>
        <end position="63"/>
    </location>
</feature>
<feature type="transmembrane region" description="Helical" evidence="2">
    <location>
        <begin position="211"/>
        <end position="233"/>
    </location>
</feature>
<gene>
    <name evidence="3" type="ORF">D7V94_07230</name>
</gene>
<reference evidence="3 4" key="1">
    <citation type="submission" date="2018-09" db="EMBL/GenBank/DDBJ databases">
        <title>Murine metabolic-syndrome-specific gut microbial biobank.</title>
        <authorList>
            <person name="Liu C."/>
        </authorList>
    </citation>
    <scope>NUCLEOTIDE SEQUENCE [LARGE SCALE GENOMIC DNA]</scope>
    <source>
        <strain evidence="3 4">0.1xD8-82</strain>
    </source>
</reference>
<dbReference type="Proteomes" id="UP000280696">
    <property type="component" value="Unassembled WGS sequence"/>
</dbReference>
<feature type="transmembrane region" description="Helical" evidence="2">
    <location>
        <begin position="184"/>
        <end position="205"/>
    </location>
</feature>
<sequence length="486" mass="53008">MHIKRLICLQELSFFLYRMKRKNRRFSSMKKDGDTSKTTIWGYGAFGFGANCLGGILGSFLTLYLTDNLFLSAAFIAAMMLVGRIANACMEFLCGVIMDRMHSKKGKARPWMLWTALGTALPVFMVFNTPAGLGDLGTKIWVIVSYMLHIAVFGAAISIAYSTLLVKITSNPNVRVKMTNLSHLLGQVGALIASSYGIPILMYFGGYQKGYRGMSFIFCTVGFIGMLLTGIICKEEPENVEAMLEEERRKIEEKKNQLPLKESLGYVFTNKYAFPLLSMYVLYNFAAMLLGSVTVYYMRDVMGHAEYMTQISYAKIIPIILVGAIGLVPMASRKFGKKTALMAGAIALMTGFVIIAFAPVSLAAVMVGNAFVGIGTAFYGALMGASIADVADYVNRKNKVDVSGTVSSVAYMGMRIGMAFGSVGITVLLELGHYDAEAANAGLSQAASMITMEKVGYIYIPLICYALLVLISKFMDVDKAIAKLEA</sequence>
<dbReference type="Gene3D" id="1.20.1250.20">
    <property type="entry name" value="MFS general substrate transporter like domains"/>
    <property type="match status" value="1"/>
</dbReference>
<keyword evidence="2" id="KW-0472">Membrane</keyword>
<evidence type="ECO:0000313" key="4">
    <source>
        <dbReference type="Proteomes" id="UP000280696"/>
    </source>
</evidence>
<dbReference type="Pfam" id="PF13347">
    <property type="entry name" value="MFS_2"/>
    <property type="match status" value="1"/>
</dbReference>